<gene>
    <name evidence="2" type="ORF">DFP72DRAFT_845322</name>
</gene>
<dbReference type="EMBL" id="JACGCI010000019">
    <property type="protein sequence ID" value="KAF6758411.1"/>
    <property type="molecule type" value="Genomic_DNA"/>
</dbReference>
<evidence type="ECO:0000256" key="1">
    <source>
        <dbReference type="SAM" id="MobiDB-lite"/>
    </source>
</evidence>
<sequence length="936" mass="103021">MATPPKRFLLKRATLDWVQGTFSAAERTISESQFPHFTRAYTTATMYDSDAEALQQSASIPSFPPANAFFNTGLFQAAVQRQDAAQSFPMGGETSALDDGNLTARCAHGLPLLITTPVQGVQRGSWRNLDPELLSTYGYDPNTQIPQPPGGHLPFGYAGPRVYYGDGNDMSIIPPEGEPVPYIAGPFAYTQPLVGPQDGVHHQGGSPPRKRTKKNPSTEKQRRKRGGRPGRDSQGPWSSTPLDTAAAASRMVGASGNSSQPPPSGPAAAGDGDPADARLPLGDEHRPDETLAPGDGRPLADGSPPPADDPPSDSEEYRLTPADFFEHVTVGVFSCPQIVDAFRGHARCEPSRDPPPKVVHNPWKGKANANEFRSTNYKTACVLKEWHLELVRTRLSGAFTLGSILDHGCCLELCHITLTRERDIIDPILDFLNRIVDALRPHFAEDVSPQEVALAIQATFCKCLNSEVLLPHAKLLWEEVLPLVREAWKATFVMVPTTNWLPFLSEVRLDPDQMKHRARIAASIGIGINVFCIADKGPRKSQSLKNPTSGSNFDVARDVLRTMFLSSNADAKEAEEKARSHAPPDTNEAGSSLRTEDSDPHVQPSASIRSTNPVAHDDAEDTPASKSSMPTLSLLEAMMAFYPDDCDALLEQVVNDNGVRVLSFFEGRLRKFLYDERPLEHQHPDYPDEGEVAYVRMFSDPLFWWFVRRHLVAAIKLGREGVLAIYLTLVSPHSSIEQCLEYIHQFLAHIGQFGTFPADIDEFWDSASREVIMADSPRVVQTAFLQWSRDNPDAVAETLHARKRMLGIMQELLTPRTTSDLAVAKQLAQLNLPPYPSLWDTESTLAKRTSMPSHITSMHHSFWFLVCLAFDWFYPTARSLSCVHYSKVDQPFLAPTPRCFKSMTVEVGGYFRSRCRSGSGAGGAGFVEGADGGETT</sequence>
<dbReference type="AlphaFoldDB" id="A0A8H6I464"/>
<feature type="region of interest" description="Disordered" evidence="1">
    <location>
        <begin position="193"/>
        <end position="317"/>
    </location>
</feature>
<name>A0A8H6I464_9AGAR</name>
<protein>
    <submittedName>
        <fullName evidence="2">Uncharacterized protein</fullName>
    </submittedName>
</protein>
<proteinExistence type="predicted"/>
<accession>A0A8H6I464</accession>
<feature type="compositionally biased region" description="Basic and acidic residues" evidence="1">
    <location>
        <begin position="570"/>
        <end position="579"/>
    </location>
</feature>
<evidence type="ECO:0000313" key="2">
    <source>
        <dbReference type="EMBL" id="KAF6758411.1"/>
    </source>
</evidence>
<organism evidence="2 3">
    <name type="scientific">Ephemerocybe angulata</name>
    <dbReference type="NCBI Taxonomy" id="980116"/>
    <lineage>
        <taxon>Eukaryota</taxon>
        <taxon>Fungi</taxon>
        <taxon>Dikarya</taxon>
        <taxon>Basidiomycota</taxon>
        <taxon>Agaricomycotina</taxon>
        <taxon>Agaricomycetes</taxon>
        <taxon>Agaricomycetidae</taxon>
        <taxon>Agaricales</taxon>
        <taxon>Agaricineae</taxon>
        <taxon>Psathyrellaceae</taxon>
        <taxon>Ephemerocybe</taxon>
    </lineage>
</organism>
<keyword evidence="3" id="KW-1185">Reference proteome</keyword>
<comment type="caution">
    <text evidence="2">The sequence shown here is derived from an EMBL/GenBank/DDBJ whole genome shotgun (WGS) entry which is preliminary data.</text>
</comment>
<feature type="compositionally biased region" description="Polar residues" evidence="1">
    <location>
        <begin position="604"/>
        <end position="613"/>
    </location>
</feature>
<evidence type="ECO:0000313" key="3">
    <source>
        <dbReference type="Proteomes" id="UP000521943"/>
    </source>
</evidence>
<dbReference type="Proteomes" id="UP000521943">
    <property type="component" value="Unassembled WGS sequence"/>
</dbReference>
<reference evidence="2 3" key="1">
    <citation type="submission" date="2020-07" db="EMBL/GenBank/DDBJ databases">
        <title>Comparative genomics of pyrophilous fungi reveals a link between fire events and developmental genes.</title>
        <authorList>
            <consortium name="DOE Joint Genome Institute"/>
            <person name="Steindorff A.S."/>
            <person name="Carver A."/>
            <person name="Calhoun S."/>
            <person name="Stillman K."/>
            <person name="Liu H."/>
            <person name="Lipzen A."/>
            <person name="Pangilinan J."/>
            <person name="Labutti K."/>
            <person name="Bruns T.D."/>
            <person name="Grigoriev I.V."/>
        </authorList>
    </citation>
    <scope>NUCLEOTIDE SEQUENCE [LARGE SCALE GENOMIC DNA]</scope>
    <source>
        <strain evidence="2 3">CBS 144469</strain>
    </source>
</reference>
<feature type="region of interest" description="Disordered" evidence="1">
    <location>
        <begin position="570"/>
        <end position="628"/>
    </location>
</feature>